<proteinExistence type="predicted"/>
<dbReference type="AlphaFoldDB" id="A0AAN9F1X6"/>
<keyword evidence="3" id="KW-1185">Reference proteome</keyword>
<accession>A0AAN9F1X6</accession>
<evidence type="ECO:0000313" key="3">
    <source>
        <dbReference type="Proteomes" id="UP001359559"/>
    </source>
</evidence>
<name>A0AAN9F1X6_CLITE</name>
<dbReference type="Proteomes" id="UP001359559">
    <property type="component" value="Unassembled WGS sequence"/>
</dbReference>
<feature type="compositionally biased region" description="Basic and acidic residues" evidence="1">
    <location>
        <begin position="89"/>
        <end position="107"/>
    </location>
</feature>
<sequence>MNIVMAHQTDEYIHEKIFSGSDMVFMFVQPGLVLVLNETKAIITMDSKVKSKSDKSLCEKSMSVVVNVIRLSSFSIAQKTLGATSTRKGGKERSGCDDDSDMNHEKQPLVPDQFSSTRRSQQPQSRANPTYVIKSLGSNGSTEHVIYKERSVLSDVDSKKEQCVDGLASDYISKIRNKLGRGL</sequence>
<evidence type="ECO:0000313" key="2">
    <source>
        <dbReference type="EMBL" id="KAK7265740.1"/>
    </source>
</evidence>
<feature type="compositionally biased region" description="Low complexity" evidence="1">
    <location>
        <begin position="113"/>
        <end position="126"/>
    </location>
</feature>
<evidence type="ECO:0000256" key="1">
    <source>
        <dbReference type="SAM" id="MobiDB-lite"/>
    </source>
</evidence>
<protein>
    <submittedName>
        <fullName evidence="2">Uncharacterized protein</fullName>
    </submittedName>
</protein>
<organism evidence="2 3">
    <name type="scientific">Clitoria ternatea</name>
    <name type="common">Butterfly pea</name>
    <dbReference type="NCBI Taxonomy" id="43366"/>
    <lineage>
        <taxon>Eukaryota</taxon>
        <taxon>Viridiplantae</taxon>
        <taxon>Streptophyta</taxon>
        <taxon>Embryophyta</taxon>
        <taxon>Tracheophyta</taxon>
        <taxon>Spermatophyta</taxon>
        <taxon>Magnoliopsida</taxon>
        <taxon>eudicotyledons</taxon>
        <taxon>Gunneridae</taxon>
        <taxon>Pentapetalae</taxon>
        <taxon>rosids</taxon>
        <taxon>fabids</taxon>
        <taxon>Fabales</taxon>
        <taxon>Fabaceae</taxon>
        <taxon>Papilionoideae</taxon>
        <taxon>50 kb inversion clade</taxon>
        <taxon>NPAAA clade</taxon>
        <taxon>indigoferoid/millettioid clade</taxon>
        <taxon>Phaseoleae</taxon>
        <taxon>Clitoria</taxon>
    </lineage>
</organism>
<dbReference type="EMBL" id="JAYKXN010000008">
    <property type="protein sequence ID" value="KAK7265740.1"/>
    <property type="molecule type" value="Genomic_DNA"/>
</dbReference>
<feature type="region of interest" description="Disordered" evidence="1">
    <location>
        <begin position="82"/>
        <end position="129"/>
    </location>
</feature>
<comment type="caution">
    <text evidence="2">The sequence shown here is derived from an EMBL/GenBank/DDBJ whole genome shotgun (WGS) entry which is preliminary data.</text>
</comment>
<gene>
    <name evidence="2" type="ORF">RJT34_33363</name>
</gene>
<reference evidence="2 3" key="1">
    <citation type="submission" date="2024-01" db="EMBL/GenBank/DDBJ databases">
        <title>The genomes of 5 underutilized Papilionoideae crops provide insights into root nodulation and disease resistance.</title>
        <authorList>
            <person name="Yuan L."/>
        </authorList>
    </citation>
    <scope>NUCLEOTIDE SEQUENCE [LARGE SCALE GENOMIC DNA]</scope>
    <source>
        <strain evidence="2">LY-2023</strain>
        <tissue evidence="2">Leaf</tissue>
    </source>
</reference>